<evidence type="ECO:0000256" key="8">
    <source>
        <dbReference type="ARBA" id="ARBA00023136"/>
    </source>
</evidence>
<evidence type="ECO:0000256" key="9">
    <source>
        <dbReference type="ARBA" id="ARBA00023180"/>
    </source>
</evidence>
<dbReference type="EMBL" id="CAXKWB010022494">
    <property type="protein sequence ID" value="CAL4124383.1"/>
    <property type="molecule type" value="Genomic_DNA"/>
</dbReference>
<protein>
    <recommendedName>
        <fullName evidence="12">Galactosylceramide sulfotransferase</fullName>
    </recommendedName>
</protein>
<keyword evidence="11" id="KW-1185">Reference proteome</keyword>
<evidence type="ECO:0000256" key="1">
    <source>
        <dbReference type="ARBA" id="ARBA00004323"/>
    </source>
</evidence>
<evidence type="ECO:0000256" key="7">
    <source>
        <dbReference type="ARBA" id="ARBA00023034"/>
    </source>
</evidence>
<proteinExistence type="inferred from homology"/>
<keyword evidence="4" id="KW-0812">Transmembrane</keyword>
<feature type="non-terminal residue" evidence="10">
    <location>
        <position position="320"/>
    </location>
</feature>
<evidence type="ECO:0000313" key="10">
    <source>
        <dbReference type="EMBL" id="CAL4124383.1"/>
    </source>
</evidence>
<accession>A0AAV2RF29</accession>
<evidence type="ECO:0000256" key="4">
    <source>
        <dbReference type="ARBA" id="ARBA00022692"/>
    </source>
</evidence>
<dbReference type="InterPro" id="IPR027417">
    <property type="entry name" value="P-loop_NTPase"/>
</dbReference>
<dbReference type="Gene3D" id="3.40.50.300">
    <property type="entry name" value="P-loop containing nucleotide triphosphate hydrolases"/>
    <property type="match status" value="1"/>
</dbReference>
<dbReference type="SUPFAM" id="SSF52540">
    <property type="entry name" value="P-loop containing nucleoside triphosphate hydrolases"/>
    <property type="match status" value="1"/>
</dbReference>
<dbReference type="GO" id="GO:0009247">
    <property type="term" value="P:glycolipid biosynthetic process"/>
    <property type="evidence" value="ECO:0007669"/>
    <property type="project" value="InterPro"/>
</dbReference>
<name>A0AAV2RF29_MEGNR</name>
<evidence type="ECO:0000256" key="5">
    <source>
        <dbReference type="ARBA" id="ARBA00022968"/>
    </source>
</evidence>
<keyword evidence="3" id="KW-0808">Transferase</keyword>
<organism evidence="10 11">
    <name type="scientific">Meganyctiphanes norvegica</name>
    <name type="common">Northern krill</name>
    <name type="synonym">Thysanopoda norvegica</name>
    <dbReference type="NCBI Taxonomy" id="48144"/>
    <lineage>
        <taxon>Eukaryota</taxon>
        <taxon>Metazoa</taxon>
        <taxon>Ecdysozoa</taxon>
        <taxon>Arthropoda</taxon>
        <taxon>Crustacea</taxon>
        <taxon>Multicrustacea</taxon>
        <taxon>Malacostraca</taxon>
        <taxon>Eumalacostraca</taxon>
        <taxon>Eucarida</taxon>
        <taxon>Euphausiacea</taxon>
        <taxon>Euphausiidae</taxon>
        <taxon>Meganyctiphanes</taxon>
    </lineage>
</organism>
<evidence type="ECO:0000256" key="6">
    <source>
        <dbReference type="ARBA" id="ARBA00022989"/>
    </source>
</evidence>
<keyword evidence="9" id="KW-0325">Glycoprotein</keyword>
<keyword evidence="6" id="KW-1133">Transmembrane helix</keyword>
<dbReference type="AlphaFoldDB" id="A0AAV2RF29"/>
<evidence type="ECO:0000256" key="3">
    <source>
        <dbReference type="ARBA" id="ARBA00022679"/>
    </source>
</evidence>
<dbReference type="InterPro" id="IPR009729">
    <property type="entry name" value="Gal-3-0_sulfotransfrase"/>
</dbReference>
<keyword evidence="8" id="KW-0472">Membrane</keyword>
<dbReference type="PANTHER" id="PTHR14647:SF87">
    <property type="entry name" value="PUTATIVE-RELATED"/>
    <property type="match status" value="1"/>
</dbReference>
<comment type="subcellular location">
    <subcellularLocation>
        <location evidence="1">Golgi apparatus membrane</location>
        <topology evidence="1">Single-pass type II membrane protein</topology>
    </subcellularLocation>
</comment>
<dbReference type="Pfam" id="PF06990">
    <property type="entry name" value="Gal-3-0_sulfotr"/>
    <property type="match status" value="1"/>
</dbReference>
<evidence type="ECO:0000256" key="2">
    <source>
        <dbReference type="ARBA" id="ARBA00008124"/>
    </source>
</evidence>
<gene>
    <name evidence="10" type="ORF">MNOR_LOCUS24459</name>
</gene>
<keyword evidence="7" id="KW-0333">Golgi apparatus</keyword>
<reference evidence="10 11" key="1">
    <citation type="submission" date="2024-05" db="EMBL/GenBank/DDBJ databases">
        <authorList>
            <person name="Wallberg A."/>
        </authorList>
    </citation>
    <scope>NUCLEOTIDE SEQUENCE [LARGE SCALE GENOMIC DNA]</scope>
</reference>
<dbReference type="GO" id="GO:0001733">
    <property type="term" value="F:galactosylceramide sulfotransferase activity"/>
    <property type="evidence" value="ECO:0007669"/>
    <property type="project" value="InterPro"/>
</dbReference>
<dbReference type="Proteomes" id="UP001497623">
    <property type="component" value="Unassembled WGS sequence"/>
</dbReference>
<keyword evidence="5" id="KW-0735">Signal-anchor</keyword>
<comment type="similarity">
    <text evidence="2">Belongs to the galactose-3-O-sulfotransferase family.</text>
</comment>
<sequence>MIYVMFLKTHKCASSTVQNIFLRYGYQHNLTFALGKGHILGHPRKFNYYMLDRNLLTSSGRADIFTVHSLLNIPEHQKAMYPDAKWITIVRDPVEQFPSLFKYYELNTYYYNMDIETFLKHSVEALRRPALPRYEGKHGRNSMLFDMGSPDILPLEKLTEVIHEMDNLFHYVMIAERMDESLILLKHELCWTNDDIIGFTKNARVDGKEKLPQALEDKITHMNAEDTVIYKHFLVKHIKAVEAFGIVKMAKEVSNLKDLRKQYFDRCVSEEVLGHDERLSNKEWKGNVKAYLPADTNDETCKLILMGEVELVNLVRKKTK</sequence>
<dbReference type="GO" id="GO:0000139">
    <property type="term" value="C:Golgi membrane"/>
    <property type="evidence" value="ECO:0007669"/>
    <property type="project" value="UniProtKB-SubCell"/>
</dbReference>
<evidence type="ECO:0008006" key="12">
    <source>
        <dbReference type="Google" id="ProtNLM"/>
    </source>
</evidence>
<dbReference type="PANTHER" id="PTHR14647">
    <property type="entry name" value="GALACTOSE-3-O-SULFOTRANSFERASE"/>
    <property type="match status" value="1"/>
</dbReference>
<evidence type="ECO:0000313" key="11">
    <source>
        <dbReference type="Proteomes" id="UP001497623"/>
    </source>
</evidence>
<comment type="caution">
    <text evidence="10">The sequence shown here is derived from an EMBL/GenBank/DDBJ whole genome shotgun (WGS) entry which is preliminary data.</text>
</comment>